<proteinExistence type="inferred from homology"/>
<evidence type="ECO:0000313" key="3">
    <source>
        <dbReference type="EMBL" id="CDW80002.1"/>
    </source>
</evidence>
<dbReference type="InterPro" id="IPR053710">
    <property type="entry name" value="Arylamine_NAT_domain_sf"/>
</dbReference>
<dbReference type="SUPFAM" id="SSF53590">
    <property type="entry name" value="Nucleoside hydrolase"/>
    <property type="match status" value="1"/>
</dbReference>
<protein>
    <recommendedName>
        <fullName evidence="2">Inosine/uridine-preferring nucleoside hydrolase domain-containing protein</fullName>
    </recommendedName>
</protein>
<dbReference type="InterPro" id="IPR036452">
    <property type="entry name" value="Ribo_hydro-like"/>
</dbReference>
<accession>A0A078AES5</accession>
<dbReference type="EMBL" id="CCKQ01008542">
    <property type="protein sequence ID" value="CDW80002.1"/>
    <property type="molecule type" value="Genomic_DNA"/>
</dbReference>
<dbReference type="InterPro" id="IPR038765">
    <property type="entry name" value="Papain-like_cys_pep_sf"/>
</dbReference>
<dbReference type="Proteomes" id="UP000039865">
    <property type="component" value="Unassembled WGS sequence"/>
</dbReference>
<dbReference type="Gene3D" id="3.30.2140.20">
    <property type="match status" value="1"/>
</dbReference>
<dbReference type="GO" id="GO:0016799">
    <property type="term" value="F:hydrolase activity, hydrolyzing N-glycosyl compounds"/>
    <property type="evidence" value="ECO:0007669"/>
    <property type="project" value="InterPro"/>
</dbReference>
<dbReference type="Gene3D" id="3.90.245.10">
    <property type="entry name" value="Ribonucleoside hydrolase-like"/>
    <property type="match status" value="1"/>
</dbReference>
<dbReference type="Pfam" id="PF01156">
    <property type="entry name" value="IU_nuc_hydro"/>
    <property type="match status" value="1"/>
</dbReference>
<dbReference type="PANTHER" id="PTHR46190">
    <property type="entry name" value="SI:CH211-201H21.5-RELATED"/>
    <property type="match status" value="1"/>
</dbReference>
<dbReference type="OrthoDB" id="432381at2759"/>
<evidence type="ECO:0000256" key="1">
    <source>
        <dbReference type="ARBA" id="ARBA00009176"/>
    </source>
</evidence>
<evidence type="ECO:0000313" key="4">
    <source>
        <dbReference type="Proteomes" id="UP000039865"/>
    </source>
</evidence>
<dbReference type="AlphaFoldDB" id="A0A078AES5"/>
<gene>
    <name evidence="3" type="primary">Contig19295.g20454</name>
    <name evidence="3" type="ORF">STYLEM_8994</name>
</gene>
<feature type="domain" description="Inosine/uridine-preferring nucleoside hydrolase" evidence="2">
    <location>
        <begin position="21"/>
        <end position="322"/>
    </location>
</feature>
<dbReference type="SUPFAM" id="SSF54001">
    <property type="entry name" value="Cysteine proteinases"/>
    <property type="match status" value="1"/>
</dbReference>
<comment type="similarity">
    <text evidence="1">Belongs to the IUNH family.</text>
</comment>
<organism evidence="3 4">
    <name type="scientific">Stylonychia lemnae</name>
    <name type="common">Ciliate</name>
    <dbReference type="NCBI Taxonomy" id="5949"/>
    <lineage>
        <taxon>Eukaryota</taxon>
        <taxon>Sar</taxon>
        <taxon>Alveolata</taxon>
        <taxon>Ciliophora</taxon>
        <taxon>Intramacronucleata</taxon>
        <taxon>Spirotrichea</taxon>
        <taxon>Stichotrichia</taxon>
        <taxon>Sporadotrichida</taxon>
        <taxon>Oxytrichidae</taxon>
        <taxon>Stylonychinae</taxon>
        <taxon>Stylonychia</taxon>
    </lineage>
</organism>
<name>A0A078AES5_STYLE</name>
<keyword evidence="4" id="KW-1185">Reference proteome</keyword>
<dbReference type="PANTHER" id="PTHR46190:SF1">
    <property type="entry name" value="SI:CH211-201H21.5"/>
    <property type="match status" value="1"/>
</dbReference>
<dbReference type="InParanoid" id="A0A078AES5"/>
<dbReference type="InterPro" id="IPR052775">
    <property type="entry name" value="IUN_hydrolase"/>
</dbReference>
<sequence length="661" mass="76237">MDHTDSQKPEFEKIQGFATKVIIDCDPGGDDAHAILLAQYLSKAFNVQILGLTTGGGNQTVDMVTKNSQIIIDIHGETGFLVHKGTQRDDILHIQDGFFGKDSFGGYQSKYQEIYGEIGDKHLSKQTAIEFLLEQVNLFPNEISLICVGCFTNIQNALIQMPDFLDKLKNIVVMGGTHSGIGNAPNWVSEYNFHVDPNAAKQIFEKAKNITLISFDLCYDYYNNMSDEDQAAIYGQNTKLANFIRQSNSQAFKKVKRYTICDQVAVAVALDPRIVLDYEQKQCKIYDDKDESTRGMVAINWIEFYNIKDLQKVNIVTKIDKKLLTMYLRDCLKDGLDVFSNFQHECQENQKALSVYLEALGIPDYLKIDPSLGSLLMIQMKHLERFPLCDLITHQNKDYEFYSLVRSLIEDKEKFNIGSIIEHTVLLYYVLKQLNFEVEIIKATNFDQSSEIQDKQNQNTLEERKLDQEEETNQLVLIVKFQGHRNQTKNFLVDFGLMQKNARYPIPLQNEQGERVYQIGKNQRFIINKVEDQFEIYYSGSDGHQHTQMKFQYPQQKQLTIKQALDIISNQGKILNDEQQASEIQMKRDSGINLVKFLPKGLVNLKRMPINPDFYGEFHINIMDKEQQLVQIKSSEEFDQLFEKLRINDDLSDILNLTQKQ</sequence>
<reference evidence="3 4" key="1">
    <citation type="submission" date="2014-06" db="EMBL/GenBank/DDBJ databases">
        <authorList>
            <person name="Swart Estienne"/>
        </authorList>
    </citation>
    <scope>NUCLEOTIDE SEQUENCE [LARGE SCALE GENOMIC DNA]</scope>
    <source>
        <strain evidence="3 4">130c</strain>
    </source>
</reference>
<evidence type="ECO:0000259" key="2">
    <source>
        <dbReference type="Pfam" id="PF01156"/>
    </source>
</evidence>
<dbReference type="InterPro" id="IPR001910">
    <property type="entry name" value="Inosine/uridine_hydrolase_dom"/>
</dbReference>